<protein>
    <submittedName>
        <fullName evidence="1">Uncharacterized protein</fullName>
    </submittedName>
</protein>
<dbReference type="OrthoDB" id="7307665at2"/>
<dbReference type="RefSeq" id="WP_067938914.1">
    <property type="nucleotide sequence ID" value="NZ_CP014228.1"/>
</dbReference>
<reference evidence="2" key="1">
    <citation type="submission" date="2016-02" db="EMBL/GenBank/DDBJ databases">
        <authorList>
            <person name="Holder M.E."/>
            <person name="Ajami N.J."/>
            <person name="Petrosino J.F."/>
        </authorList>
    </citation>
    <scope>NUCLEOTIDE SEQUENCE [LARGE SCALE GENOMIC DNA]</scope>
    <source>
        <strain evidence="2">CCUG 36733</strain>
    </source>
</reference>
<dbReference type="EMBL" id="CP014228">
    <property type="protein sequence ID" value="AMD86322.1"/>
    <property type="molecule type" value="Genomic_DNA"/>
</dbReference>
<dbReference type="STRING" id="111015.AXF14_00190"/>
<dbReference type="Pfam" id="PF16154">
    <property type="entry name" value="DUF4862"/>
    <property type="match status" value="1"/>
</dbReference>
<dbReference type="KEGG" id="ard:AXF14_00190"/>
<sequence>MPTTAPLVIGAYAALPTALEAQDAFYDGLAGLGATGLEVPDTHLAGADGVRRMTRVLDGRFPDSVVTAIPSTMGRQAGSPGEGLASPDEVLRDRALAFVRDLRRACGTVNDALGSRSIGVLLVHSAPTGGADADAFRASLEALAADADTALPSVWVEHCDAASDAVPGEKRFLPLASELRVAAETGTRVTLNWGRSVVETHNPATPVAHVRAATSAGVLGGIAVSGAGGSETPYGPSWGDAHLPLDVDEPTSLLTADRVREFVAAAAGRDAYRAVKIQVPADAAVERRLEIIGRLTEIVADGEAA</sequence>
<name>A0A0X8JD98_ACTRD</name>
<proteinExistence type="predicted"/>
<evidence type="ECO:0000313" key="2">
    <source>
        <dbReference type="Proteomes" id="UP000065220"/>
    </source>
</evidence>
<accession>A0A0X8JD98</accession>
<keyword evidence="2" id="KW-1185">Reference proteome</keyword>
<evidence type="ECO:0000313" key="1">
    <source>
        <dbReference type="EMBL" id="AMD86322.1"/>
    </source>
</evidence>
<dbReference type="AlphaFoldDB" id="A0A0X8JD98"/>
<gene>
    <name evidence="1" type="ORF">AXF14_00190</name>
</gene>
<organism evidence="1 2">
    <name type="scientific">Actinomyces radicidentis</name>
    <dbReference type="NCBI Taxonomy" id="111015"/>
    <lineage>
        <taxon>Bacteria</taxon>
        <taxon>Bacillati</taxon>
        <taxon>Actinomycetota</taxon>
        <taxon>Actinomycetes</taxon>
        <taxon>Actinomycetales</taxon>
        <taxon>Actinomycetaceae</taxon>
        <taxon>Actinomyces</taxon>
    </lineage>
</organism>
<dbReference type="InterPro" id="IPR032344">
    <property type="entry name" value="DUF4862"/>
</dbReference>
<dbReference type="Proteomes" id="UP000065220">
    <property type="component" value="Chromosome"/>
</dbReference>